<accession>A0A941I4G0</accession>
<evidence type="ECO:0000313" key="2">
    <source>
        <dbReference type="EMBL" id="MBR7746929.1"/>
    </source>
</evidence>
<name>A0A941I4G0_9BURK</name>
<dbReference type="Proteomes" id="UP000680158">
    <property type="component" value="Unassembled WGS sequence"/>
</dbReference>
<protein>
    <submittedName>
        <fullName evidence="2">Uncharacterized protein</fullName>
    </submittedName>
</protein>
<reference evidence="2 3" key="1">
    <citation type="submission" date="2021-04" db="EMBL/GenBank/DDBJ databases">
        <title>novel species isolated from subtropical streams in China.</title>
        <authorList>
            <person name="Lu H."/>
        </authorList>
    </citation>
    <scope>NUCLEOTIDE SEQUENCE [LARGE SCALE GENOMIC DNA]</scope>
    <source>
        <strain evidence="2 3">BYS107W</strain>
    </source>
</reference>
<feature type="region of interest" description="Disordered" evidence="1">
    <location>
        <begin position="131"/>
        <end position="152"/>
    </location>
</feature>
<organism evidence="2 3">
    <name type="scientific">Undibacterium baiyunense</name>
    <dbReference type="NCBI Taxonomy" id="2828731"/>
    <lineage>
        <taxon>Bacteria</taxon>
        <taxon>Pseudomonadati</taxon>
        <taxon>Pseudomonadota</taxon>
        <taxon>Betaproteobacteria</taxon>
        <taxon>Burkholderiales</taxon>
        <taxon>Oxalobacteraceae</taxon>
        <taxon>Undibacterium</taxon>
    </lineage>
</organism>
<comment type="caution">
    <text evidence="2">The sequence shown here is derived from an EMBL/GenBank/DDBJ whole genome shotgun (WGS) entry which is preliminary data.</text>
</comment>
<feature type="region of interest" description="Disordered" evidence="1">
    <location>
        <begin position="79"/>
        <end position="119"/>
    </location>
</feature>
<keyword evidence="3" id="KW-1185">Reference proteome</keyword>
<proteinExistence type="predicted"/>
<dbReference type="RefSeq" id="WP_212684220.1">
    <property type="nucleotide sequence ID" value="NZ_JAGSPM010000005.1"/>
</dbReference>
<feature type="compositionally biased region" description="Polar residues" evidence="1">
    <location>
        <begin position="79"/>
        <end position="111"/>
    </location>
</feature>
<dbReference type="EMBL" id="JAGSPM010000005">
    <property type="protein sequence ID" value="MBR7746929.1"/>
    <property type="molecule type" value="Genomic_DNA"/>
</dbReference>
<evidence type="ECO:0000313" key="3">
    <source>
        <dbReference type="Proteomes" id="UP000680158"/>
    </source>
</evidence>
<feature type="compositionally biased region" description="Polar residues" evidence="1">
    <location>
        <begin position="133"/>
        <end position="151"/>
    </location>
</feature>
<sequence length="232" mass="25561">MLSLQRHQSDVNCFQHSLKQRIFSASVALMVCTLFISQLNQDFLRKITHTNTSTPTTMMFTLIRPVTATLEKKPLISTNATALNQHPSTRSITKQSKQSEQTAPQSTQTQVVVGAPQIKQEQKTERELITAFPEQNSNSSEITSPTNQVNKSGIAKYGFDSAGVRGAYEASKSDIQKMAEKNGTTLENSKPSKHDQFQQAANRAAKPDCLRQGGSILSLFVVAYQAATDHCK</sequence>
<dbReference type="AlphaFoldDB" id="A0A941I4G0"/>
<gene>
    <name evidence="2" type="ORF">KDM92_10075</name>
</gene>
<evidence type="ECO:0000256" key="1">
    <source>
        <dbReference type="SAM" id="MobiDB-lite"/>
    </source>
</evidence>